<feature type="signal peptide" evidence="2">
    <location>
        <begin position="1"/>
        <end position="19"/>
    </location>
</feature>
<keyword evidence="2" id="KW-0732">Signal</keyword>
<evidence type="ECO:0000256" key="1">
    <source>
        <dbReference type="SAM" id="MobiDB-lite"/>
    </source>
</evidence>
<dbReference type="EMBL" id="BAABUJ010000007">
    <property type="protein sequence ID" value="GAA5797030.1"/>
    <property type="molecule type" value="Genomic_DNA"/>
</dbReference>
<feature type="compositionally biased region" description="Low complexity" evidence="1">
    <location>
        <begin position="131"/>
        <end position="149"/>
    </location>
</feature>
<dbReference type="PROSITE" id="PS51257">
    <property type="entry name" value="PROKAR_LIPOPROTEIN"/>
    <property type="match status" value="1"/>
</dbReference>
<dbReference type="Proteomes" id="UP001476247">
    <property type="component" value="Unassembled WGS sequence"/>
</dbReference>
<protein>
    <recommendedName>
        <fullName evidence="5">Secreted protein</fullName>
    </recommendedName>
</protein>
<gene>
    <name evidence="3" type="ORF">HPULCUR_002408</name>
</gene>
<keyword evidence="4" id="KW-1185">Reference proteome</keyword>
<proteinExistence type="predicted"/>
<evidence type="ECO:0000313" key="3">
    <source>
        <dbReference type="EMBL" id="GAA5797030.1"/>
    </source>
</evidence>
<reference evidence="3 4" key="1">
    <citation type="submission" date="2024-04" db="EMBL/GenBank/DDBJ databases">
        <title>genome sequences of Mucor flavus KT1a and Helicostylum pulchrum KT1b strains isolation_sourced from the surface of a dry-aged beef.</title>
        <authorList>
            <person name="Toyotome T."/>
            <person name="Hosono M."/>
            <person name="Torimaru M."/>
            <person name="Fukuda K."/>
            <person name="Mikami N."/>
        </authorList>
    </citation>
    <scope>NUCLEOTIDE SEQUENCE [LARGE SCALE GENOMIC DNA]</scope>
    <source>
        <strain evidence="3 4">KT1b</strain>
    </source>
</reference>
<comment type="caution">
    <text evidence="3">The sequence shown here is derived from an EMBL/GenBank/DDBJ whole genome shotgun (WGS) entry which is preliminary data.</text>
</comment>
<organism evidence="3 4">
    <name type="scientific">Helicostylum pulchrum</name>
    <dbReference type="NCBI Taxonomy" id="562976"/>
    <lineage>
        <taxon>Eukaryota</taxon>
        <taxon>Fungi</taxon>
        <taxon>Fungi incertae sedis</taxon>
        <taxon>Mucoromycota</taxon>
        <taxon>Mucoromycotina</taxon>
        <taxon>Mucoromycetes</taxon>
        <taxon>Mucorales</taxon>
        <taxon>Mucorineae</taxon>
        <taxon>Mucoraceae</taxon>
        <taxon>Helicostylum</taxon>
    </lineage>
</organism>
<evidence type="ECO:0008006" key="5">
    <source>
        <dbReference type="Google" id="ProtNLM"/>
    </source>
</evidence>
<feature type="chain" id="PRO_5046337524" description="Secreted protein" evidence="2">
    <location>
        <begin position="20"/>
        <end position="185"/>
    </location>
</feature>
<evidence type="ECO:0000256" key="2">
    <source>
        <dbReference type="SAM" id="SignalP"/>
    </source>
</evidence>
<name>A0ABP9XRX1_9FUNG</name>
<feature type="region of interest" description="Disordered" evidence="1">
    <location>
        <begin position="131"/>
        <end position="157"/>
    </location>
</feature>
<evidence type="ECO:0000313" key="4">
    <source>
        <dbReference type="Proteomes" id="UP001476247"/>
    </source>
</evidence>
<accession>A0ABP9XRX1</accession>
<sequence>MRASIAIAIAAATAVSASCNPSYDVPTSTECFTGCNVKAGSSVLPGWTMDPASDKFVESLKLMCTKTAPEYSDFMTVAGSCMITCKGENPELFVAEHKGACTWYEAHKGNVCAGDATTSGNATTSAAATGASSSAAAPTGSTTPVDSSVFPPPSPSNIVQEGSANKLQISGLAMALVAGVGYLAL</sequence>